<name>A0A229R8I1_9PSEU</name>
<organism evidence="1 2">
    <name type="scientific">Amycolatopsis thailandensis</name>
    <dbReference type="NCBI Taxonomy" id="589330"/>
    <lineage>
        <taxon>Bacteria</taxon>
        <taxon>Bacillati</taxon>
        <taxon>Actinomycetota</taxon>
        <taxon>Actinomycetes</taxon>
        <taxon>Pseudonocardiales</taxon>
        <taxon>Pseudonocardiaceae</taxon>
        <taxon>Amycolatopsis</taxon>
    </lineage>
</organism>
<evidence type="ECO:0000313" key="2">
    <source>
        <dbReference type="Proteomes" id="UP000215223"/>
    </source>
</evidence>
<comment type="caution">
    <text evidence="1">The sequence shown here is derived from an EMBL/GenBank/DDBJ whole genome shotgun (WGS) entry which is preliminary data.</text>
</comment>
<dbReference type="RefSeq" id="WP_093939445.1">
    <property type="nucleotide sequence ID" value="NZ_NMQT01000269.1"/>
</dbReference>
<proteinExistence type="predicted"/>
<dbReference type="EMBL" id="NMQT01000269">
    <property type="protein sequence ID" value="OXM42751.1"/>
    <property type="molecule type" value="Genomic_DNA"/>
</dbReference>
<reference evidence="1 2" key="1">
    <citation type="submission" date="2017-07" db="EMBL/GenBank/DDBJ databases">
        <title>Amycolatopsis thailandensis Genome sequencing and assembly.</title>
        <authorList>
            <person name="Kaur N."/>
            <person name="Mayilraj S."/>
        </authorList>
    </citation>
    <scope>NUCLEOTIDE SEQUENCE [LARGE SCALE GENOMIC DNA]</scope>
    <source>
        <strain evidence="1 2">JCM 16380</strain>
    </source>
</reference>
<evidence type="ECO:0000313" key="1">
    <source>
        <dbReference type="EMBL" id="OXM42751.1"/>
    </source>
</evidence>
<dbReference type="Proteomes" id="UP000215223">
    <property type="component" value="Unassembled WGS sequence"/>
</dbReference>
<gene>
    <name evidence="1" type="ORF">CFP71_42230</name>
</gene>
<sequence>MAVIKKLVKGAAKTAAKSAKRGVAAATEKRVVSGRPCGGCGKEFDGRIKHNKPECSRAAAADLPSIHDLELGEY</sequence>
<accession>A0A229R8I1</accession>
<dbReference type="OrthoDB" id="10013608at2"/>
<protein>
    <submittedName>
        <fullName evidence="1">Uncharacterized protein</fullName>
    </submittedName>
</protein>
<dbReference type="AlphaFoldDB" id="A0A229R8I1"/>
<keyword evidence="2" id="KW-1185">Reference proteome</keyword>